<evidence type="ECO:0000313" key="2">
    <source>
        <dbReference type="Proteomes" id="UP000015103"/>
    </source>
</evidence>
<dbReference type="Proteomes" id="UP000015103">
    <property type="component" value="Unassembled WGS sequence"/>
</dbReference>
<dbReference type="AlphaFoldDB" id="T1HKU5"/>
<sequence>MKKILLAFTLVLFVAAEQNISTTLQELENTIPGMTQVFGGSLPSINEGDELIKEKCLKNGNNESYDIAMVLVEDIVTFCFQALSAI</sequence>
<dbReference type="EMBL" id="ACPB03017246">
    <property type="status" value="NOT_ANNOTATED_CDS"/>
    <property type="molecule type" value="Genomic_DNA"/>
</dbReference>
<name>T1HKU5_RHOPR</name>
<accession>T1HKU5</accession>
<dbReference type="EnsemblMetazoa" id="RPRC004669-RA">
    <property type="protein sequence ID" value="RPRC004669-PA"/>
    <property type="gene ID" value="RPRC004669"/>
</dbReference>
<dbReference type="HOGENOM" id="CLU_2500723_0_0_1"/>
<reference evidence="1" key="1">
    <citation type="submission" date="2015-05" db="UniProtKB">
        <authorList>
            <consortium name="EnsemblMetazoa"/>
        </authorList>
    </citation>
    <scope>IDENTIFICATION</scope>
</reference>
<organism evidence="1 2">
    <name type="scientific">Rhodnius prolixus</name>
    <name type="common">Triatomid bug</name>
    <dbReference type="NCBI Taxonomy" id="13249"/>
    <lineage>
        <taxon>Eukaryota</taxon>
        <taxon>Metazoa</taxon>
        <taxon>Ecdysozoa</taxon>
        <taxon>Arthropoda</taxon>
        <taxon>Hexapoda</taxon>
        <taxon>Insecta</taxon>
        <taxon>Pterygota</taxon>
        <taxon>Neoptera</taxon>
        <taxon>Paraneoptera</taxon>
        <taxon>Hemiptera</taxon>
        <taxon>Heteroptera</taxon>
        <taxon>Panheteroptera</taxon>
        <taxon>Cimicomorpha</taxon>
        <taxon>Reduviidae</taxon>
        <taxon>Triatominae</taxon>
        <taxon>Rhodnius</taxon>
    </lineage>
</organism>
<keyword evidence="2" id="KW-1185">Reference proteome</keyword>
<protein>
    <submittedName>
        <fullName evidence="1">Uncharacterized protein</fullName>
    </submittedName>
</protein>
<dbReference type="VEuPathDB" id="VectorBase:RPRC004669"/>
<evidence type="ECO:0000313" key="1">
    <source>
        <dbReference type="EnsemblMetazoa" id="RPRC004669-PA"/>
    </source>
</evidence>
<dbReference type="InParanoid" id="T1HKU5"/>
<proteinExistence type="predicted"/>